<reference evidence="5" key="1">
    <citation type="submission" date="2023-05" db="EMBL/GenBank/DDBJ databases">
        <title>Cataloging the Phylogenetic Diversity of Human Bladder Bacteria.</title>
        <authorList>
            <person name="Du J."/>
        </authorList>
    </citation>
    <scope>NUCLEOTIDE SEQUENCE</scope>
    <source>
        <strain evidence="5">UMB1231</strain>
    </source>
</reference>
<dbReference type="PROSITE" id="PS00211">
    <property type="entry name" value="ABC_TRANSPORTER_1"/>
    <property type="match status" value="1"/>
</dbReference>
<dbReference type="SUPFAM" id="SSF52540">
    <property type="entry name" value="P-loop containing nucleoside triphosphate hydrolases"/>
    <property type="match status" value="1"/>
</dbReference>
<evidence type="ECO:0000256" key="1">
    <source>
        <dbReference type="ARBA" id="ARBA00022448"/>
    </source>
</evidence>
<evidence type="ECO:0000256" key="2">
    <source>
        <dbReference type="ARBA" id="ARBA00022741"/>
    </source>
</evidence>
<proteinExistence type="predicted"/>
<dbReference type="InterPro" id="IPR027417">
    <property type="entry name" value="P-loop_NTPase"/>
</dbReference>
<evidence type="ECO:0000313" key="5">
    <source>
        <dbReference type="EMBL" id="MDK7188086.1"/>
    </source>
</evidence>
<dbReference type="Pfam" id="PF00005">
    <property type="entry name" value="ABC_tran"/>
    <property type="match status" value="1"/>
</dbReference>
<dbReference type="RefSeq" id="WP_285066501.1">
    <property type="nucleotide sequence ID" value="NZ_CAUPDI010000052.1"/>
</dbReference>
<feature type="domain" description="ABC transporter" evidence="4">
    <location>
        <begin position="6"/>
        <end position="241"/>
    </location>
</feature>
<evidence type="ECO:0000313" key="6">
    <source>
        <dbReference type="Proteomes" id="UP001229251"/>
    </source>
</evidence>
<dbReference type="InterPro" id="IPR050093">
    <property type="entry name" value="ABC_SmlMolc_Importer"/>
</dbReference>
<accession>A0AAJ1V486</accession>
<gene>
    <name evidence="5" type="ORF">QP433_08900</name>
</gene>
<protein>
    <submittedName>
        <fullName evidence="5">ATP-binding cassette domain-containing protein</fullName>
    </submittedName>
</protein>
<keyword evidence="3 5" id="KW-0067">ATP-binding</keyword>
<dbReference type="InterPro" id="IPR017871">
    <property type="entry name" value="ABC_transporter-like_CS"/>
</dbReference>
<name>A0AAJ1V486_9LACT</name>
<dbReference type="PANTHER" id="PTHR42781:SF9">
    <property type="entry name" value="AMINO ACID ABC TRANSPORTER, ATP-BINDING PROTEIN-RELATED"/>
    <property type="match status" value="1"/>
</dbReference>
<evidence type="ECO:0000256" key="3">
    <source>
        <dbReference type="ARBA" id="ARBA00022840"/>
    </source>
</evidence>
<keyword evidence="2" id="KW-0547">Nucleotide-binding</keyword>
<dbReference type="InterPro" id="IPR003439">
    <property type="entry name" value="ABC_transporter-like_ATP-bd"/>
</dbReference>
<organism evidence="5 6">
    <name type="scientific">Facklamia hominis</name>
    <dbReference type="NCBI Taxonomy" id="178214"/>
    <lineage>
        <taxon>Bacteria</taxon>
        <taxon>Bacillati</taxon>
        <taxon>Bacillota</taxon>
        <taxon>Bacilli</taxon>
        <taxon>Lactobacillales</taxon>
        <taxon>Aerococcaceae</taxon>
        <taxon>Facklamia</taxon>
    </lineage>
</organism>
<dbReference type="GO" id="GO:0016887">
    <property type="term" value="F:ATP hydrolysis activity"/>
    <property type="evidence" value="ECO:0007669"/>
    <property type="project" value="InterPro"/>
</dbReference>
<keyword evidence="1" id="KW-0813">Transport</keyword>
<sequence length="326" mass="36697">MVIMMITIRHLEKYYDSNHVLKDINLSIPSGSIFGILGKSGSGKSTLLRCINGLEKINSGSIIIDDSEISTMSPSLLRLTRKNIGMIFQNFSLIDRISVAENIALPMKVWGYDKSTINNKIDDLLDLVNLKDKKHVRARDLSGGQMQRVAIARALSTDPDIILSDESTSSLDPNSTDSIISLLKGINERYKKTIIVVTHEMEVVKALCDYVAVIEKSEIKDVGSSEEIFFNQPQSLKNLIGKTKSYSSSPSKTIFHVKYLAYVHSSQLITQLFRELTINIDLIDYYSDNLKNTQINHFIISVSKNDELTLKQYLISKSVRFELLND</sequence>
<dbReference type="SMART" id="SM00382">
    <property type="entry name" value="AAA"/>
    <property type="match status" value="1"/>
</dbReference>
<dbReference type="PANTHER" id="PTHR42781">
    <property type="entry name" value="SPERMIDINE/PUTRESCINE IMPORT ATP-BINDING PROTEIN POTA"/>
    <property type="match status" value="1"/>
</dbReference>
<dbReference type="GO" id="GO:0005524">
    <property type="term" value="F:ATP binding"/>
    <property type="evidence" value="ECO:0007669"/>
    <property type="project" value="UniProtKB-KW"/>
</dbReference>
<dbReference type="Proteomes" id="UP001229251">
    <property type="component" value="Unassembled WGS sequence"/>
</dbReference>
<dbReference type="PROSITE" id="PS50893">
    <property type="entry name" value="ABC_TRANSPORTER_2"/>
    <property type="match status" value="1"/>
</dbReference>
<dbReference type="Gene3D" id="3.40.50.300">
    <property type="entry name" value="P-loop containing nucleotide triphosphate hydrolases"/>
    <property type="match status" value="1"/>
</dbReference>
<dbReference type="EMBL" id="JASOOE010000024">
    <property type="protein sequence ID" value="MDK7188086.1"/>
    <property type="molecule type" value="Genomic_DNA"/>
</dbReference>
<dbReference type="AlphaFoldDB" id="A0AAJ1V486"/>
<comment type="caution">
    <text evidence="5">The sequence shown here is derived from an EMBL/GenBank/DDBJ whole genome shotgun (WGS) entry which is preliminary data.</text>
</comment>
<dbReference type="InterPro" id="IPR003593">
    <property type="entry name" value="AAA+_ATPase"/>
</dbReference>
<evidence type="ECO:0000259" key="4">
    <source>
        <dbReference type="PROSITE" id="PS50893"/>
    </source>
</evidence>